<evidence type="ECO:0000313" key="1">
    <source>
        <dbReference type="EMBL" id="PNY09669.1"/>
    </source>
</evidence>
<protein>
    <submittedName>
        <fullName evidence="1">Uncharacterized protein</fullName>
    </submittedName>
</protein>
<organism evidence="1 2">
    <name type="scientific">Trifolium pratense</name>
    <name type="common">Red clover</name>
    <dbReference type="NCBI Taxonomy" id="57577"/>
    <lineage>
        <taxon>Eukaryota</taxon>
        <taxon>Viridiplantae</taxon>
        <taxon>Streptophyta</taxon>
        <taxon>Embryophyta</taxon>
        <taxon>Tracheophyta</taxon>
        <taxon>Spermatophyta</taxon>
        <taxon>Magnoliopsida</taxon>
        <taxon>eudicotyledons</taxon>
        <taxon>Gunneridae</taxon>
        <taxon>Pentapetalae</taxon>
        <taxon>rosids</taxon>
        <taxon>fabids</taxon>
        <taxon>Fabales</taxon>
        <taxon>Fabaceae</taxon>
        <taxon>Papilionoideae</taxon>
        <taxon>50 kb inversion clade</taxon>
        <taxon>NPAAA clade</taxon>
        <taxon>Hologalegina</taxon>
        <taxon>IRL clade</taxon>
        <taxon>Trifolieae</taxon>
        <taxon>Trifolium</taxon>
    </lineage>
</organism>
<comment type="caution">
    <text evidence="1">The sequence shown here is derived from an EMBL/GenBank/DDBJ whole genome shotgun (WGS) entry which is preliminary data.</text>
</comment>
<accession>A0A2K3P334</accession>
<dbReference type="AlphaFoldDB" id="A0A2K3P334"/>
<dbReference type="EMBL" id="ASHM01003295">
    <property type="protein sequence ID" value="PNY09669.1"/>
    <property type="molecule type" value="Genomic_DNA"/>
</dbReference>
<reference evidence="1 2" key="1">
    <citation type="journal article" date="2014" name="Am. J. Bot.">
        <title>Genome assembly and annotation for red clover (Trifolium pratense; Fabaceae).</title>
        <authorList>
            <person name="Istvanek J."/>
            <person name="Jaros M."/>
            <person name="Krenek A."/>
            <person name="Repkova J."/>
        </authorList>
    </citation>
    <scope>NUCLEOTIDE SEQUENCE [LARGE SCALE GENOMIC DNA]</scope>
    <source>
        <strain evidence="2">cv. Tatra</strain>
        <tissue evidence="1">Young leaves</tissue>
    </source>
</reference>
<evidence type="ECO:0000313" key="2">
    <source>
        <dbReference type="Proteomes" id="UP000236291"/>
    </source>
</evidence>
<gene>
    <name evidence="1" type="ORF">L195_g006224</name>
</gene>
<reference evidence="1 2" key="2">
    <citation type="journal article" date="2017" name="Front. Plant Sci.">
        <title>Gene Classification and Mining of Molecular Markers Useful in Red Clover (Trifolium pratense) Breeding.</title>
        <authorList>
            <person name="Istvanek J."/>
            <person name="Dluhosova J."/>
            <person name="Dluhos P."/>
            <person name="Patkova L."/>
            <person name="Nedelnik J."/>
            <person name="Repkova J."/>
        </authorList>
    </citation>
    <scope>NUCLEOTIDE SEQUENCE [LARGE SCALE GENOMIC DNA]</scope>
    <source>
        <strain evidence="2">cv. Tatra</strain>
        <tissue evidence="1">Young leaves</tissue>
    </source>
</reference>
<proteinExistence type="predicted"/>
<dbReference type="Proteomes" id="UP000236291">
    <property type="component" value="Unassembled WGS sequence"/>
</dbReference>
<sequence>MKTASSNREPWFSIAMEKVADLVNGAHMSPHLYPPSIVLVFFMRSLWKNGDQLLGGKVCEL</sequence>
<name>A0A2K3P334_TRIPR</name>